<protein>
    <submittedName>
        <fullName evidence="4">Maleylacetoacetate isomerase</fullName>
    </submittedName>
</protein>
<dbReference type="NCBIfam" id="TIGR01262">
    <property type="entry name" value="maiA"/>
    <property type="match status" value="1"/>
</dbReference>
<dbReference type="Gene3D" id="3.40.30.10">
    <property type="entry name" value="Glutaredoxin"/>
    <property type="match status" value="1"/>
</dbReference>
<dbReference type="PANTHER" id="PTHR42673:SF4">
    <property type="entry name" value="MALEYLACETOACETATE ISOMERASE"/>
    <property type="match status" value="1"/>
</dbReference>
<organism evidence="4 5">
    <name type="scientific">Roridomyces roridus</name>
    <dbReference type="NCBI Taxonomy" id="1738132"/>
    <lineage>
        <taxon>Eukaryota</taxon>
        <taxon>Fungi</taxon>
        <taxon>Dikarya</taxon>
        <taxon>Basidiomycota</taxon>
        <taxon>Agaricomycotina</taxon>
        <taxon>Agaricomycetes</taxon>
        <taxon>Agaricomycetidae</taxon>
        <taxon>Agaricales</taxon>
        <taxon>Marasmiineae</taxon>
        <taxon>Mycenaceae</taxon>
        <taxon>Roridomyces</taxon>
    </lineage>
</organism>
<dbReference type="InterPro" id="IPR004045">
    <property type="entry name" value="Glutathione_S-Trfase_N"/>
</dbReference>
<dbReference type="Pfam" id="PF13409">
    <property type="entry name" value="GST_N_2"/>
    <property type="match status" value="1"/>
</dbReference>
<gene>
    <name evidence="4" type="ORF">FB45DRAFT_140374</name>
</gene>
<comment type="similarity">
    <text evidence="1">Belongs to the GST superfamily. Zeta family.</text>
</comment>
<dbReference type="GO" id="GO:0005739">
    <property type="term" value="C:mitochondrion"/>
    <property type="evidence" value="ECO:0007669"/>
    <property type="project" value="TreeGrafter"/>
</dbReference>
<dbReference type="InterPro" id="IPR040079">
    <property type="entry name" value="Glutathione_S-Trfase"/>
</dbReference>
<evidence type="ECO:0000256" key="1">
    <source>
        <dbReference type="ARBA" id="ARBA00010007"/>
    </source>
</evidence>
<evidence type="ECO:0000313" key="5">
    <source>
        <dbReference type="Proteomes" id="UP001221142"/>
    </source>
</evidence>
<dbReference type="Pfam" id="PF13410">
    <property type="entry name" value="GST_C_2"/>
    <property type="match status" value="1"/>
</dbReference>
<evidence type="ECO:0000313" key="4">
    <source>
        <dbReference type="EMBL" id="KAJ7621393.1"/>
    </source>
</evidence>
<dbReference type="SUPFAM" id="SSF47616">
    <property type="entry name" value="GST C-terminal domain-like"/>
    <property type="match status" value="1"/>
</dbReference>
<dbReference type="InterPro" id="IPR010987">
    <property type="entry name" value="Glutathione-S-Trfase_C-like"/>
</dbReference>
<proteinExistence type="inferred from homology"/>
<dbReference type="InterPro" id="IPR005955">
    <property type="entry name" value="GST_Zeta"/>
</dbReference>
<feature type="domain" description="GST C-terminal" evidence="3">
    <location>
        <begin position="98"/>
        <end position="227"/>
    </location>
</feature>
<dbReference type="EMBL" id="JARKIF010000016">
    <property type="protein sequence ID" value="KAJ7621393.1"/>
    <property type="molecule type" value="Genomic_DNA"/>
</dbReference>
<reference evidence="4" key="1">
    <citation type="submission" date="2023-03" db="EMBL/GenBank/DDBJ databases">
        <title>Massive genome expansion in bonnet fungi (Mycena s.s.) driven by repeated elements and novel gene families across ecological guilds.</title>
        <authorList>
            <consortium name="Lawrence Berkeley National Laboratory"/>
            <person name="Harder C.B."/>
            <person name="Miyauchi S."/>
            <person name="Viragh M."/>
            <person name="Kuo A."/>
            <person name="Thoen E."/>
            <person name="Andreopoulos B."/>
            <person name="Lu D."/>
            <person name="Skrede I."/>
            <person name="Drula E."/>
            <person name="Henrissat B."/>
            <person name="Morin E."/>
            <person name="Kohler A."/>
            <person name="Barry K."/>
            <person name="LaButti K."/>
            <person name="Morin E."/>
            <person name="Salamov A."/>
            <person name="Lipzen A."/>
            <person name="Mereny Z."/>
            <person name="Hegedus B."/>
            <person name="Baldrian P."/>
            <person name="Stursova M."/>
            <person name="Weitz H."/>
            <person name="Taylor A."/>
            <person name="Grigoriev I.V."/>
            <person name="Nagy L.G."/>
            <person name="Martin F."/>
            <person name="Kauserud H."/>
        </authorList>
    </citation>
    <scope>NUCLEOTIDE SEQUENCE</scope>
    <source>
        <strain evidence="4">9284</strain>
    </source>
</reference>
<dbReference type="SUPFAM" id="SSF52833">
    <property type="entry name" value="Thioredoxin-like"/>
    <property type="match status" value="1"/>
</dbReference>
<evidence type="ECO:0000259" key="2">
    <source>
        <dbReference type="PROSITE" id="PS50404"/>
    </source>
</evidence>
<dbReference type="Proteomes" id="UP001221142">
    <property type="component" value="Unassembled WGS sequence"/>
</dbReference>
<dbReference type="GO" id="GO:0006749">
    <property type="term" value="P:glutathione metabolic process"/>
    <property type="evidence" value="ECO:0007669"/>
    <property type="project" value="TreeGrafter"/>
</dbReference>
<dbReference type="PROSITE" id="PS50405">
    <property type="entry name" value="GST_CTER"/>
    <property type="match status" value="1"/>
</dbReference>
<sequence>MTTLALHNNFRSSSSSRLRIALALKQLPYTYVAVDLVAKANYTPAYVALNPNRTVPTLVATSSSSSEDEIVITQSSAALEYLEEAFPSAPPLLPPPTDPRGRAAARSIAALCIADMQGPTSLRIMGRVNQLAGADALSSYVREVTEVGLTALERLLVHSAGKFCVGDTPTIADACLVPTVWNAVERLGVEEGRLASEWPCVKRVYENAMGMEAFRGAHWKRQVDCPEELRA</sequence>
<accession>A0AAD7BI73</accession>
<dbReference type="GO" id="GO:0006559">
    <property type="term" value="P:L-phenylalanine catabolic process"/>
    <property type="evidence" value="ECO:0007669"/>
    <property type="project" value="TreeGrafter"/>
</dbReference>
<evidence type="ECO:0000259" key="3">
    <source>
        <dbReference type="PROSITE" id="PS50405"/>
    </source>
</evidence>
<name>A0AAD7BI73_9AGAR</name>
<keyword evidence="4" id="KW-0413">Isomerase</keyword>
<dbReference type="InterPro" id="IPR036249">
    <property type="entry name" value="Thioredoxin-like_sf"/>
</dbReference>
<comment type="caution">
    <text evidence="4">The sequence shown here is derived from an EMBL/GenBank/DDBJ whole genome shotgun (WGS) entry which is preliminary data.</text>
</comment>
<dbReference type="PANTHER" id="PTHR42673">
    <property type="entry name" value="MALEYLACETOACETATE ISOMERASE"/>
    <property type="match status" value="1"/>
</dbReference>
<dbReference type="SFLD" id="SFLDG00358">
    <property type="entry name" value="Main_(cytGST)"/>
    <property type="match status" value="1"/>
</dbReference>
<dbReference type="Gene3D" id="1.20.1050.10">
    <property type="match status" value="1"/>
</dbReference>
<feature type="domain" description="GST N-terminal" evidence="2">
    <location>
        <begin position="2"/>
        <end position="90"/>
    </location>
</feature>
<dbReference type="SFLD" id="SFLDS00019">
    <property type="entry name" value="Glutathione_Transferase_(cytos"/>
    <property type="match status" value="1"/>
</dbReference>
<dbReference type="PROSITE" id="PS50404">
    <property type="entry name" value="GST_NTER"/>
    <property type="match status" value="1"/>
</dbReference>
<dbReference type="GO" id="GO:0004364">
    <property type="term" value="F:glutathione transferase activity"/>
    <property type="evidence" value="ECO:0007669"/>
    <property type="project" value="TreeGrafter"/>
</dbReference>
<dbReference type="AlphaFoldDB" id="A0AAD7BI73"/>
<dbReference type="GO" id="GO:0016034">
    <property type="term" value="F:maleylacetoacetate isomerase activity"/>
    <property type="evidence" value="ECO:0007669"/>
    <property type="project" value="TreeGrafter"/>
</dbReference>
<dbReference type="InterPro" id="IPR036282">
    <property type="entry name" value="Glutathione-S-Trfase_C_sf"/>
</dbReference>
<keyword evidence="5" id="KW-1185">Reference proteome</keyword>